<dbReference type="AlphaFoldDB" id="A0A0P0W7J1"/>
<reference evidence="1 2" key="2">
    <citation type="journal article" date="2013" name="Plant Cell Physiol.">
        <title>Rice Annotation Project Database (RAP-DB): an integrative and interactive database for rice genomics.</title>
        <authorList>
            <person name="Sakai H."/>
            <person name="Lee S.S."/>
            <person name="Tanaka T."/>
            <person name="Numa H."/>
            <person name="Kim J."/>
            <person name="Kawahara Y."/>
            <person name="Wakimoto H."/>
            <person name="Yang C.C."/>
            <person name="Iwamoto M."/>
            <person name="Abe T."/>
            <person name="Yamada Y."/>
            <person name="Muto A."/>
            <person name="Inokuchi H."/>
            <person name="Ikemura T."/>
            <person name="Matsumoto T."/>
            <person name="Sasaki T."/>
            <person name="Itoh T."/>
        </authorList>
    </citation>
    <scope>NUCLEOTIDE SEQUENCE [LARGE SCALE GENOMIC DNA]</scope>
    <source>
        <strain evidence="2">cv. Nipponbare</strain>
    </source>
</reference>
<gene>
    <name evidence="1" type="ordered locus">Os04g0220400</name>
    <name evidence="1" type="ORF">OSNPB_040220400</name>
</gene>
<proteinExistence type="predicted"/>
<evidence type="ECO:0000313" key="1">
    <source>
        <dbReference type="EMBL" id="BAS88168.1"/>
    </source>
</evidence>
<evidence type="ECO:0000313" key="2">
    <source>
        <dbReference type="Proteomes" id="UP000059680"/>
    </source>
</evidence>
<name>A0A0P0W7J1_ORYSJ</name>
<protein>
    <submittedName>
        <fullName evidence="1">Os04g0220400 protein</fullName>
    </submittedName>
</protein>
<dbReference type="EMBL" id="AP014960">
    <property type="protein sequence ID" value="BAS88168.1"/>
    <property type="molecule type" value="Genomic_DNA"/>
</dbReference>
<reference evidence="2" key="1">
    <citation type="journal article" date="2005" name="Nature">
        <title>The map-based sequence of the rice genome.</title>
        <authorList>
            <consortium name="International rice genome sequencing project (IRGSP)"/>
            <person name="Matsumoto T."/>
            <person name="Wu J."/>
            <person name="Kanamori H."/>
            <person name="Katayose Y."/>
            <person name="Fujisawa M."/>
            <person name="Namiki N."/>
            <person name="Mizuno H."/>
            <person name="Yamamoto K."/>
            <person name="Antonio B.A."/>
            <person name="Baba T."/>
            <person name="Sakata K."/>
            <person name="Nagamura Y."/>
            <person name="Aoki H."/>
            <person name="Arikawa K."/>
            <person name="Arita K."/>
            <person name="Bito T."/>
            <person name="Chiden Y."/>
            <person name="Fujitsuka N."/>
            <person name="Fukunaka R."/>
            <person name="Hamada M."/>
            <person name="Harada C."/>
            <person name="Hayashi A."/>
            <person name="Hijishita S."/>
            <person name="Honda M."/>
            <person name="Hosokawa S."/>
            <person name="Ichikawa Y."/>
            <person name="Idonuma A."/>
            <person name="Iijima M."/>
            <person name="Ikeda M."/>
            <person name="Ikeno M."/>
            <person name="Ito K."/>
            <person name="Ito S."/>
            <person name="Ito T."/>
            <person name="Ito Y."/>
            <person name="Ito Y."/>
            <person name="Iwabuchi A."/>
            <person name="Kamiya K."/>
            <person name="Karasawa W."/>
            <person name="Kurita K."/>
            <person name="Katagiri S."/>
            <person name="Kikuta A."/>
            <person name="Kobayashi H."/>
            <person name="Kobayashi N."/>
            <person name="Machita K."/>
            <person name="Maehara T."/>
            <person name="Masukawa M."/>
            <person name="Mizubayashi T."/>
            <person name="Mukai Y."/>
            <person name="Nagasaki H."/>
            <person name="Nagata Y."/>
            <person name="Naito S."/>
            <person name="Nakashima M."/>
            <person name="Nakama Y."/>
            <person name="Nakamichi Y."/>
            <person name="Nakamura M."/>
            <person name="Meguro A."/>
            <person name="Negishi M."/>
            <person name="Ohta I."/>
            <person name="Ohta T."/>
            <person name="Okamoto M."/>
            <person name="Ono N."/>
            <person name="Saji S."/>
            <person name="Sakaguchi M."/>
            <person name="Sakai K."/>
            <person name="Shibata M."/>
            <person name="Shimokawa T."/>
            <person name="Song J."/>
            <person name="Takazaki Y."/>
            <person name="Terasawa K."/>
            <person name="Tsugane M."/>
            <person name="Tsuji K."/>
            <person name="Ueda S."/>
            <person name="Waki K."/>
            <person name="Yamagata H."/>
            <person name="Yamamoto M."/>
            <person name="Yamamoto S."/>
            <person name="Yamane H."/>
            <person name="Yoshiki S."/>
            <person name="Yoshihara R."/>
            <person name="Yukawa K."/>
            <person name="Zhong H."/>
            <person name="Yano M."/>
            <person name="Yuan Q."/>
            <person name="Ouyang S."/>
            <person name="Liu J."/>
            <person name="Jones K.M."/>
            <person name="Gansberger K."/>
            <person name="Moffat K."/>
            <person name="Hill J."/>
            <person name="Bera J."/>
            <person name="Fadrosh D."/>
            <person name="Jin S."/>
            <person name="Johri S."/>
            <person name="Kim M."/>
            <person name="Overton L."/>
            <person name="Reardon M."/>
            <person name="Tsitrin T."/>
            <person name="Vuong H."/>
            <person name="Weaver B."/>
            <person name="Ciecko A."/>
            <person name="Tallon L."/>
            <person name="Jackson J."/>
            <person name="Pai G."/>
            <person name="Aken S.V."/>
            <person name="Utterback T."/>
            <person name="Reidmuller S."/>
            <person name="Feldblyum T."/>
            <person name="Hsiao J."/>
            <person name="Zismann V."/>
            <person name="Iobst S."/>
            <person name="de Vazeille A.R."/>
            <person name="Buell C.R."/>
            <person name="Ying K."/>
            <person name="Li Y."/>
            <person name="Lu T."/>
            <person name="Huang Y."/>
            <person name="Zhao Q."/>
            <person name="Feng Q."/>
            <person name="Zhang L."/>
            <person name="Zhu J."/>
            <person name="Weng Q."/>
            <person name="Mu J."/>
            <person name="Lu Y."/>
            <person name="Fan D."/>
            <person name="Liu Y."/>
            <person name="Guan J."/>
            <person name="Zhang Y."/>
            <person name="Yu S."/>
            <person name="Liu X."/>
            <person name="Zhang Y."/>
            <person name="Hong G."/>
            <person name="Han B."/>
            <person name="Choisne N."/>
            <person name="Demange N."/>
            <person name="Orjeda G."/>
            <person name="Samain S."/>
            <person name="Cattolico L."/>
            <person name="Pelletier E."/>
            <person name="Couloux A."/>
            <person name="Segurens B."/>
            <person name="Wincker P."/>
            <person name="D'Hont A."/>
            <person name="Scarpelli C."/>
            <person name="Weissenbach J."/>
            <person name="Salanoubat M."/>
            <person name="Quetier F."/>
            <person name="Yu Y."/>
            <person name="Kim H.R."/>
            <person name="Rambo T."/>
            <person name="Currie J."/>
            <person name="Collura K."/>
            <person name="Luo M."/>
            <person name="Yang T."/>
            <person name="Ammiraju J.S.S."/>
            <person name="Engler F."/>
            <person name="Soderlund C."/>
            <person name="Wing R.A."/>
            <person name="Palmer L.E."/>
            <person name="de la Bastide M."/>
            <person name="Spiegel L."/>
            <person name="Nascimento L."/>
            <person name="Zutavern T."/>
            <person name="O'Shaughnessy A."/>
            <person name="Dike S."/>
            <person name="Dedhia N."/>
            <person name="Preston R."/>
            <person name="Balija V."/>
            <person name="McCombie W.R."/>
            <person name="Chow T."/>
            <person name="Chen H."/>
            <person name="Chung M."/>
            <person name="Chen C."/>
            <person name="Shaw J."/>
            <person name="Wu H."/>
            <person name="Hsiao K."/>
            <person name="Chao Y."/>
            <person name="Chu M."/>
            <person name="Cheng C."/>
            <person name="Hour A."/>
            <person name="Lee P."/>
            <person name="Lin S."/>
            <person name="Lin Y."/>
            <person name="Liou J."/>
            <person name="Liu S."/>
            <person name="Hsing Y."/>
            <person name="Raghuvanshi S."/>
            <person name="Mohanty A."/>
            <person name="Bharti A.K."/>
            <person name="Gaur A."/>
            <person name="Gupta V."/>
            <person name="Kumar D."/>
            <person name="Ravi V."/>
            <person name="Vij S."/>
            <person name="Kapur A."/>
            <person name="Khurana P."/>
            <person name="Khurana P."/>
            <person name="Khurana J.P."/>
            <person name="Tyagi A.K."/>
            <person name="Gaikwad K."/>
            <person name="Singh A."/>
            <person name="Dalal V."/>
            <person name="Srivastava S."/>
            <person name="Dixit A."/>
            <person name="Pal A.K."/>
            <person name="Ghazi I.A."/>
            <person name="Yadav M."/>
            <person name="Pandit A."/>
            <person name="Bhargava A."/>
            <person name="Sureshbabu K."/>
            <person name="Batra K."/>
            <person name="Sharma T.R."/>
            <person name="Mohapatra T."/>
            <person name="Singh N.K."/>
            <person name="Messing J."/>
            <person name="Nelson A.B."/>
            <person name="Fuks G."/>
            <person name="Kavchok S."/>
            <person name="Keizer G."/>
            <person name="Linton E."/>
            <person name="Llaca V."/>
            <person name="Song R."/>
            <person name="Tanyolac B."/>
            <person name="Young S."/>
            <person name="Ho-Il K."/>
            <person name="Hahn J.H."/>
            <person name="Sangsakoo G."/>
            <person name="Vanavichit A."/>
            <person name="de Mattos Luiz.A.T."/>
            <person name="Zimmer P.D."/>
            <person name="Malone G."/>
            <person name="Dellagostin O."/>
            <person name="de Oliveira A.C."/>
            <person name="Bevan M."/>
            <person name="Bancroft I."/>
            <person name="Minx P."/>
            <person name="Cordum H."/>
            <person name="Wilson R."/>
            <person name="Cheng Z."/>
            <person name="Jin W."/>
            <person name="Jiang J."/>
            <person name="Leong S.A."/>
            <person name="Iwama H."/>
            <person name="Gojobori T."/>
            <person name="Itoh T."/>
            <person name="Niimura Y."/>
            <person name="Fujii Y."/>
            <person name="Habara T."/>
            <person name="Sakai H."/>
            <person name="Sato Y."/>
            <person name="Wilson G."/>
            <person name="Kumar K."/>
            <person name="McCouch S."/>
            <person name="Juretic N."/>
            <person name="Hoen D."/>
            <person name="Wright S."/>
            <person name="Bruskiewich R."/>
            <person name="Bureau T."/>
            <person name="Miyao A."/>
            <person name="Hirochika H."/>
            <person name="Nishikawa T."/>
            <person name="Kadowaki K."/>
            <person name="Sugiura M."/>
            <person name="Burr B."/>
            <person name="Sasaki T."/>
        </authorList>
    </citation>
    <scope>NUCLEOTIDE SEQUENCE [LARGE SCALE GENOMIC DNA]</scope>
    <source>
        <strain evidence="2">cv. Nipponbare</strain>
    </source>
</reference>
<keyword evidence="2" id="KW-1185">Reference proteome</keyword>
<sequence length="91" mass="10182">MTNLRLDCDFICKVPLPGLTDCYAAFDRNSHISIDGSHVHLTKPTLSNNSTVIFSNLVKFLLCVNIYLDTFQQLSTISVEISSQLSFLTLQ</sequence>
<dbReference type="InParanoid" id="A0A0P0W7J1"/>
<dbReference type="PaxDb" id="39947-A0A0P0W7J1"/>
<dbReference type="Proteomes" id="UP000059680">
    <property type="component" value="Chromosome 4"/>
</dbReference>
<organism evidence="1 2">
    <name type="scientific">Oryza sativa subsp. japonica</name>
    <name type="common">Rice</name>
    <dbReference type="NCBI Taxonomy" id="39947"/>
    <lineage>
        <taxon>Eukaryota</taxon>
        <taxon>Viridiplantae</taxon>
        <taxon>Streptophyta</taxon>
        <taxon>Embryophyta</taxon>
        <taxon>Tracheophyta</taxon>
        <taxon>Spermatophyta</taxon>
        <taxon>Magnoliopsida</taxon>
        <taxon>Liliopsida</taxon>
        <taxon>Poales</taxon>
        <taxon>Poaceae</taxon>
        <taxon>BOP clade</taxon>
        <taxon>Oryzoideae</taxon>
        <taxon>Oryzeae</taxon>
        <taxon>Oryzinae</taxon>
        <taxon>Oryza</taxon>
        <taxon>Oryza sativa</taxon>
    </lineage>
</organism>
<accession>A0A0P0W7J1</accession>
<dbReference type="Gramene" id="Os04t0220400-00">
    <property type="protein sequence ID" value="Os04t0220400-00"/>
    <property type="gene ID" value="Os04g0220400"/>
</dbReference>
<reference evidence="1 2" key="3">
    <citation type="journal article" date="2013" name="Rice">
        <title>Improvement of the Oryza sativa Nipponbare reference genome using next generation sequence and optical map data.</title>
        <authorList>
            <person name="Kawahara Y."/>
            <person name="de la Bastide M."/>
            <person name="Hamilton J.P."/>
            <person name="Kanamori H."/>
            <person name="McCombie W.R."/>
            <person name="Ouyang S."/>
            <person name="Schwartz D.C."/>
            <person name="Tanaka T."/>
            <person name="Wu J."/>
            <person name="Zhou S."/>
            <person name="Childs K.L."/>
            <person name="Davidson R.M."/>
            <person name="Lin H."/>
            <person name="Quesada-Ocampo L."/>
            <person name="Vaillancourt B."/>
            <person name="Sakai H."/>
            <person name="Lee S.S."/>
            <person name="Kim J."/>
            <person name="Numa H."/>
            <person name="Itoh T."/>
            <person name="Buell C.R."/>
            <person name="Matsumoto T."/>
        </authorList>
    </citation>
    <scope>NUCLEOTIDE SEQUENCE [LARGE SCALE GENOMIC DNA]</scope>
    <source>
        <strain evidence="2">cv. Nipponbare</strain>
    </source>
</reference>